<evidence type="ECO:0000313" key="7">
    <source>
        <dbReference type="EMBL" id="EGS22351.1"/>
    </source>
</evidence>
<feature type="region of interest" description="Disordered" evidence="5">
    <location>
        <begin position="448"/>
        <end position="469"/>
    </location>
</feature>
<accession>G0S2W8</accession>
<dbReference type="PANTHER" id="PTHR10237">
    <property type="entry name" value="DEFORMED EPIDERMAL AUTOREGULATORY FACTOR 1 HOMOLOG SUPPRESSIN"/>
    <property type="match status" value="1"/>
</dbReference>
<feature type="compositionally biased region" description="Acidic residues" evidence="5">
    <location>
        <begin position="1204"/>
        <end position="1219"/>
    </location>
</feature>
<dbReference type="STRING" id="759272.G0S2W8"/>
<dbReference type="KEGG" id="cthr:CTHT_0018760"/>
<dbReference type="GO" id="GO:0005634">
    <property type="term" value="C:nucleus"/>
    <property type="evidence" value="ECO:0007669"/>
    <property type="project" value="TreeGrafter"/>
</dbReference>
<sequence>MHTPTSLEAFEHKEAIEMHSFNPAISLTRGLPQGIDADILLLGVKDVRDILYTVYANNGFPERKIDITVSRDITLYTILLDNDETVSFDRIWDLYYNLYIASTDLDYYESHVTKLITLSSSPSSWQAGPYASTIRFCDEASLKLLNKVWRDAVQISVNRKSSQEWFQKGLQEANAQPNPWKGARRVGWRSLAPLYSRTAGKMLLELTEQHWGTGRSFPRSDDDTSELFPNPSFGVAIRRPSLLTYPTDPLLSFHLAAAIARLHDGSPLKLDDRDGEDNHQKRMYEVARLQFKEWIEAFRLARDKVTLRFEVADCFAFCYTLRHADETGERCAHWYRARVGVEPLVLGEEYGSDGTAPKKFDVVDTATRSDQAGILNLLVAAKPLLKDAPSSTLYTDTAHAIQDMGKYEELLLGRTTTLSTLLGLYPITGLTASKPLNAVDEILTAWQDPAPTPQEGQPEAVGTEEKKESATHKSYGFRLAWKLADRMVWHGQDLPGSLEVKEDDLLVLANKLYFDLFEYPHKVNQLPEEAEQVAHLKKGKRMQYHAGSFAAILTALCKHTQVDPYSLVSKLETRINGYWATVAGLYENNVQQLLAEFLLTMPAEVRQTPINRPSWMGLYSWKDVPPVVAVTIAIPWEHWSAVMNRTRIGDLAVMNGYVAFPHKDKVIEKRVYCDIQIAFGEPVTQGKPDEDDFAIAIDEQNDQEAKCPMIVTFNALTEDFRSDGYVGFRCKRTRHNTDGSEEETQNRFYEYRVPIISPNVHVSKFRPGQTGHKINETHLQGWAARATALETPSPDASFPVTFDDKSENITMLTGHLSITSDKGKELLAAKVPIVLQQFDPFTINIAFGKAKIKKDLILPLTFPAPVTKEGSKTRIARTSGYIEIDAPMVKTMEPVLDDYILPTTLYKQPSTDSITPVTLNTPHINLDTLPILALDDKSRIRFLTTLTSLTFSSRDRQLREEIRRAQDAKKQLDTPPPARLNIKESLFTMFMLASGLQGGQTGLFTLTHPKRGGNHMLFLVSAIRLDPAHGSVVLDAAVLPVTTDLISEHRIDEFLVTLRAVESCTLTVDDAELEAWKKMLPALAERCRTWEHDREKCEYIKTGNVPISLKDGDPVLCSCGMGKLPEGFSPLPLWDDGPSKYATRIAISPVYATALVEKVVDPLLTVEGLQREERKKAKQKREWEEEEERKEKEAKGEKDKDGDVEMAEAGEEDDFDYPSTITEDDEEYKRIRCWNCGKMEGEDGVTLKRCLRCLEARYCSSQCQKKDWKKHKMECEEADVYHQEEQQQQAQPQPQQSS</sequence>
<keyword evidence="1" id="KW-0479">Metal-binding</keyword>
<feature type="domain" description="MYND-type" evidence="6">
    <location>
        <begin position="1233"/>
        <end position="1275"/>
    </location>
</feature>
<dbReference type="Proteomes" id="UP000008066">
    <property type="component" value="Unassembled WGS sequence"/>
</dbReference>
<name>G0S2W8_CHATD</name>
<feature type="region of interest" description="Disordered" evidence="5">
    <location>
        <begin position="1279"/>
        <end position="1298"/>
    </location>
</feature>
<dbReference type="RefSeq" id="XP_006692370.1">
    <property type="nucleotide sequence ID" value="XM_006692307.1"/>
</dbReference>
<evidence type="ECO:0000256" key="5">
    <source>
        <dbReference type="SAM" id="MobiDB-lite"/>
    </source>
</evidence>
<dbReference type="OMA" id="LWNVYYH"/>
<evidence type="ECO:0000256" key="4">
    <source>
        <dbReference type="PROSITE-ProRule" id="PRU00134"/>
    </source>
</evidence>
<keyword evidence="8" id="KW-1185">Reference proteome</keyword>
<evidence type="ECO:0000313" key="8">
    <source>
        <dbReference type="Proteomes" id="UP000008066"/>
    </source>
</evidence>
<protein>
    <recommendedName>
        <fullName evidence="6">MYND-type domain-containing protein</fullName>
    </recommendedName>
</protein>
<dbReference type="PROSITE" id="PS01360">
    <property type="entry name" value="ZF_MYND_1"/>
    <property type="match status" value="1"/>
</dbReference>
<keyword evidence="2 4" id="KW-0863">Zinc-finger</keyword>
<dbReference type="Pfam" id="PF01753">
    <property type="entry name" value="zf-MYND"/>
    <property type="match status" value="1"/>
</dbReference>
<dbReference type="eggNOG" id="ENOG502SE9H">
    <property type="taxonomic scope" value="Eukaryota"/>
</dbReference>
<dbReference type="HOGENOM" id="CLU_007974_0_1_1"/>
<dbReference type="InterPro" id="IPR027974">
    <property type="entry name" value="DUF4470"/>
</dbReference>
<gene>
    <name evidence="7" type="ORF">CTHT_0018760</name>
</gene>
<dbReference type="GeneID" id="18255914"/>
<dbReference type="PANTHER" id="PTHR10237:SF15">
    <property type="entry name" value="LD37257P"/>
    <property type="match status" value="1"/>
</dbReference>
<feature type="region of interest" description="Disordered" evidence="5">
    <location>
        <begin position="1174"/>
        <end position="1219"/>
    </location>
</feature>
<dbReference type="Pfam" id="PF14737">
    <property type="entry name" value="DUF4470"/>
    <property type="match status" value="1"/>
</dbReference>
<dbReference type="InterPro" id="IPR024119">
    <property type="entry name" value="TF_DEAF-1"/>
</dbReference>
<dbReference type="EMBL" id="GL988040">
    <property type="protein sequence ID" value="EGS22351.1"/>
    <property type="molecule type" value="Genomic_DNA"/>
</dbReference>
<evidence type="ECO:0000256" key="3">
    <source>
        <dbReference type="ARBA" id="ARBA00022833"/>
    </source>
</evidence>
<dbReference type="Gene3D" id="6.10.140.2220">
    <property type="match status" value="1"/>
</dbReference>
<evidence type="ECO:0000256" key="2">
    <source>
        <dbReference type="ARBA" id="ARBA00022771"/>
    </source>
</evidence>
<feature type="compositionally biased region" description="Basic and acidic residues" evidence="5">
    <location>
        <begin position="1174"/>
        <end position="1203"/>
    </location>
</feature>
<dbReference type="SUPFAM" id="SSF144232">
    <property type="entry name" value="HIT/MYND zinc finger-like"/>
    <property type="match status" value="1"/>
</dbReference>
<proteinExistence type="predicted"/>
<organism evidence="8">
    <name type="scientific">Chaetomium thermophilum (strain DSM 1495 / CBS 144.50 / IMI 039719)</name>
    <name type="common">Thermochaetoides thermophila</name>
    <dbReference type="NCBI Taxonomy" id="759272"/>
    <lineage>
        <taxon>Eukaryota</taxon>
        <taxon>Fungi</taxon>
        <taxon>Dikarya</taxon>
        <taxon>Ascomycota</taxon>
        <taxon>Pezizomycotina</taxon>
        <taxon>Sordariomycetes</taxon>
        <taxon>Sordariomycetidae</taxon>
        <taxon>Sordariales</taxon>
        <taxon>Chaetomiaceae</taxon>
        <taxon>Thermochaetoides</taxon>
    </lineage>
</organism>
<reference evidence="7 8" key="1">
    <citation type="journal article" date="2011" name="Cell">
        <title>Insight into structure and assembly of the nuclear pore complex by utilizing the genome of a eukaryotic thermophile.</title>
        <authorList>
            <person name="Amlacher S."/>
            <person name="Sarges P."/>
            <person name="Flemming D."/>
            <person name="van Noort V."/>
            <person name="Kunze R."/>
            <person name="Devos D.P."/>
            <person name="Arumugam M."/>
            <person name="Bork P."/>
            <person name="Hurt E."/>
        </authorList>
    </citation>
    <scope>NUCLEOTIDE SEQUENCE [LARGE SCALE GENOMIC DNA]</scope>
    <source>
        <strain evidence="8">DSM 1495 / CBS 144.50 / IMI 039719</strain>
    </source>
</reference>
<evidence type="ECO:0000259" key="6">
    <source>
        <dbReference type="PROSITE" id="PS50865"/>
    </source>
</evidence>
<feature type="compositionally biased region" description="Low complexity" evidence="5">
    <location>
        <begin position="1286"/>
        <end position="1298"/>
    </location>
</feature>
<dbReference type="GO" id="GO:0008270">
    <property type="term" value="F:zinc ion binding"/>
    <property type="evidence" value="ECO:0007669"/>
    <property type="project" value="UniProtKB-KW"/>
</dbReference>
<dbReference type="GO" id="GO:0000981">
    <property type="term" value="F:DNA-binding transcription factor activity, RNA polymerase II-specific"/>
    <property type="evidence" value="ECO:0007669"/>
    <property type="project" value="TreeGrafter"/>
</dbReference>
<dbReference type="PROSITE" id="PS50865">
    <property type="entry name" value="ZF_MYND_2"/>
    <property type="match status" value="1"/>
</dbReference>
<dbReference type="InterPro" id="IPR002893">
    <property type="entry name" value="Znf_MYND"/>
</dbReference>
<keyword evidence="3" id="KW-0862">Zinc</keyword>
<dbReference type="OrthoDB" id="432970at2759"/>
<evidence type="ECO:0000256" key="1">
    <source>
        <dbReference type="ARBA" id="ARBA00022723"/>
    </source>
</evidence>